<sequence>MVRATNMVQQRQAQKISNLTGYGLLENVLRLFVEKIFGMIEMKTGMGSFLEGSVISRRTEIRTWSRDDVRANLDGPLRNVSVLARDVEARGRVLRMPLTEALYRHKIDGNALLELREDDLMQWIGVCEIGVAKTLLRTVDSLVATRTTIRRPNSAPVNRTIRYSSLDPFDGWDAPDEGLHPKRNRIFRVCMANKSARSIASLATQTQDCVPDSIVTESVSVSTDDLPSNGTMSNEVMCETRQGFSLGPLEQERRVAECRSMFDVLRSTQAVNLGWIVDSAVLCLDLAPSQACGIVQRCYTTIVTARTRGSMRPKSANKFDRVGIALPQQDSLANMRSVILSRADFIAVINILCGEREPKVFDGLFQFLSKKFGSEYIETCRRTDSVRQLYDKMSPLSTEVIGDVISAVFGNETFSTSPLSTLKNFCEAFLHMTEKVSGEEFDQIVMNASLAALKKVDGASKMTRKKLLSETDLMQIVEQSTPQKMILLLSSKLSPTSLLEKLFLSLREDQSRLITSRQKNLVVLGVGGEDSINSTVTFISTGGFEKGQWVLAVCAPSHGNFLLNTFLRKLACAISCRTTASISNQFRVFVHCPIDTVDIISIPQIAQSSSVVVPL</sequence>
<evidence type="ECO:0000259" key="1">
    <source>
        <dbReference type="PROSITE" id="PS50105"/>
    </source>
</evidence>
<dbReference type="InterPro" id="IPR001660">
    <property type="entry name" value="SAM"/>
</dbReference>
<name>A0A0S4JUD1_BODSA</name>
<evidence type="ECO:0000313" key="3">
    <source>
        <dbReference type="Proteomes" id="UP000051952"/>
    </source>
</evidence>
<protein>
    <recommendedName>
        <fullName evidence="1">SAM domain-containing protein</fullName>
    </recommendedName>
</protein>
<reference evidence="3" key="1">
    <citation type="submission" date="2015-09" db="EMBL/GenBank/DDBJ databases">
        <authorList>
            <consortium name="Pathogen Informatics"/>
        </authorList>
    </citation>
    <scope>NUCLEOTIDE SEQUENCE [LARGE SCALE GENOMIC DNA]</scope>
    <source>
        <strain evidence="3">Lake Konstanz</strain>
    </source>
</reference>
<dbReference type="OrthoDB" id="5912862at2759"/>
<dbReference type="EMBL" id="CYKH01002218">
    <property type="protein sequence ID" value="CUG94015.1"/>
    <property type="molecule type" value="Genomic_DNA"/>
</dbReference>
<feature type="domain" description="SAM" evidence="1">
    <location>
        <begin position="64"/>
        <end position="145"/>
    </location>
</feature>
<gene>
    <name evidence="2" type="ORF">BSAL_46070</name>
</gene>
<organism evidence="2 3">
    <name type="scientific">Bodo saltans</name>
    <name type="common">Flagellated protozoan</name>
    <dbReference type="NCBI Taxonomy" id="75058"/>
    <lineage>
        <taxon>Eukaryota</taxon>
        <taxon>Discoba</taxon>
        <taxon>Euglenozoa</taxon>
        <taxon>Kinetoplastea</taxon>
        <taxon>Metakinetoplastina</taxon>
        <taxon>Eubodonida</taxon>
        <taxon>Bodonidae</taxon>
        <taxon>Bodo</taxon>
    </lineage>
</organism>
<dbReference type="AlphaFoldDB" id="A0A0S4JUD1"/>
<dbReference type="PROSITE" id="PS50105">
    <property type="entry name" value="SAM_DOMAIN"/>
    <property type="match status" value="1"/>
</dbReference>
<dbReference type="Proteomes" id="UP000051952">
    <property type="component" value="Unassembled WGS sequence"/>
</dbReference>
<proteinExistence type="predicted"/>
<keyword evidence="3" id="KW-1185">Reference proteome</keyword>
<dbReference type="Gene3D" id="1.10.150.50">
    <property type="entry name" value="Transcription Factor, Ets-1"/>
    <property type="match status" value="1"/>
</dbReference>
<evidence type="ECO:0000313" key="2">
    <source>
        <dbReference type="EMBL" id="CUG94015.1"/>
    </source>
</evidence>
<dbReference type="InterPro" id="IPR013761">
    <property type="entry name" value="SAM/pointed_sf"/>
</dbReference>
<accession>A0A0S4JUD1</accession>
<dbReference type="VEuPathDB" id="TriTrypDB:BSAL_46070"/>